<organism evidence="2 3">
    <name type="scientific">Pieris macdunnoughi</name>
    <dbReference type="NCBI Taxonomy" id="345717"/>
    <lineage>
        <taxon>Eukaryota</taxon>
        <taxon>Metazoa</taxon>
        <taxon>Ecdysozoa</taxon>
        <taxon>Arthropoda</taxon>
        <taxon>Hexapoda</taxon>
        <taxon>Insecta</taxon>
        <taxon>Pterygota</taxon>
        <taxon>Neoptera</taxon>
        <taxon>Endopterygota</taxon>
        <taxon>Lepidoptera</taxon>
        <taxon>Glossata</taxon>
        <taxon>Ditrysia</taxon>
        <taxon>Papilionoidea</taxon>
        <taxon>Pieridae</taxon>
        <taxon>Pierinae</taxon>
        <taxon>Pieris</taxon>
    </lineage>
</organism>
<sequence length="96" mass="10957">MVVKLTAAALYADVYPTHTKARGRQMDCAAEKRQKLTALPALVEDDSEVEEYEQPMVKCFVPRPEALRRQKSISPQGRERMRRQLALPSLSEDEEP</sequence>
<reference evidence="2" key="1">
    <citation type="submission" date="2021-02" db="EMBL/GenBank/DDBJ databases">
        <authorList>
            <person name="Steward A R."/>
        </authorList>
    </citation>
    <scope>NUCLEOTIDE SEQUENCE</scope>
</reference>
<proteinExistence type="predicted"/>
<evidence type="ECO:0000256" key="1">
    <source>
        <dbReference type="SAM" id="MobiDB-lite"/>
    </source>
</evidence>
<evidence type="ECO:0000313" key="3">
    <source>
        <dbReference type="Proteomes" id="UP000663880"/>
    </source>
</evidence>
<dbReference type="AlphaFoldDB" id="A0A821M7T6"/>
<gene>
    <name evidence="2" type="ORF">PMACD_LOCUS1395</name>
</gene>
<accession>A0A821M7T6</accession>
<dbReference type="EMBL" id="CAJOBZ010000002">
    <property type="protein sequence ID" value="CAF4762728.1"/>
    <property type="molecule type" value="Genomic_DNA"/>
</dbReference>
<dbReference type="OrthoDB" id="7375615at2759"/>
<evidence type="ECO:0000313" key="2">
    <source>
        <dbReference type="EMBL" id="CAF4762728.1"/>
    </source>
</evidence>
<comment type="caution">
    <text evidence="2">The sequence shown here is derived from an EMBL/GenBank/DDBJ whole genome shotgun (WGS) entry which is preliminary data.</text>
</comment>
<name>A0A821M7T6_9NEOP</name>
<feature type="region of interest" description="Disordered" evidence="1">
    <location>
        <begin position="68"/>
        <end position="96"/>
    </location>
</feature>
<keyword evidence="3" id="KW-1185">Reference proteome</keyword>
<protein>
    <submittedName>
        <fullName evidence="2">Uncharacterized protein</fullName>
    </submittedName>
</protein>
<dbReference type="Proteomes" id="UP000663880">
    <property type="component" value="Unassembled WGS sequence"/>
</dbReference>